<dbReference type="NCBIfam" id="NF033551">
    <property type="entry name" value="transpos_IS1182"/>
    <property type="match status" value="1"/>
</dbReference>
<sequence length="487" mass="55114">MIAGDFNAGVADEALHSRRISRSKHLLPESLDDYVSDTNPVRVVDVFVDELNLVNLGFEGAIPADTGRPAYHPAILLKIYIYGYLNRIQSSRRLEREAQRNVELMWLTGRLMPDFKTIANFRKDNSKAIRGVCRQFVVLCQQLGLFGENLVAIDGSKFKAVNNRDRNFTSAKLKRRMEEIESSINRYLTALDTADRQEPTASKPKAVRLEEKIAKLKTQMKELQAIEIQLNESPDKQVSLTDPDARSMMTRGIGIVGYNVQTAVDTQHHLIVAHELTNVGSDRDQLSSMAKQARDAMALETLSVVADRGYFKSEEILACHDADITAFVPKPMTSGAKADGRFNNDAFIYDTAKNEYICPAREALIWRYTNVEKGLKLHRYWSSKCQGCALKSQCTPSTERRVRRWEHEAVLEEMQNRLRNAPEMMRVRKRTVEHPFGTLKQWMGATHFLTRKLAGVSAEMSLNVLAYNLKRVMKVIGANGLMKAMSS</sequence>
<feature type="domain" description="Transposase InsH N-terminal" evidence="3">
    <location>
        <begin position="30"/>
        <end position="123"/>
    </location>
</feature>
<gene>
    <name evidence="4" type="ORF">SAMN04490209_4988</name>
</gene>
<keyword evidence="5" id="KW-1185">Reference proteome</keyword>
<dbReference type="InterPro" id="IPR002559">
    <property type="entry name" value="Transposase_11"/>
</dbReference>
<accession>A0AAE8L1M3</accession>
<evidence type="ECO:0000259" key="2">
    <source>
        <dbReference type="Pfam" id="PF01609"/>
    </source>
</evidence>
<feature type="domain" description="Transposase IS4-like" evidence="2">
    <location>
        <begin position="245"/>
        <end position="469"/>
    </location>
</feature>
<organism evidence="4 5">
    <name type="scientific">Pseudomonas rhodesiae</name>
    <dbReference type="NCBI Taxonomy" id="76760"/>
    <lineage>
        <taxon>Bacteria</taxon>
        <taxon>Pseudomonadati</taxon>
        <taxon>Pseudomonadota</taxon>
        <taxon>Gammaproteobacteria</taxon>
        <taxon>Pseudomonadales</taxon>
        <taxon>Pseudomonadaceae</taxon>
        <taxon>Pseudomonas</taxon>
    </lineage>
</organism>
<dbReference type="Pfam" id="PF05598">
    <property type="entry name" value="DUF772"/>
    <property type="match status" value="1"/>
</dbReference>
<protein>
    <submittedName>
        <fullName evidence="4">Transposase</fullName>
    </submittedName>
</protein>
<feature type="coiled-coil region" evidence="1">
    <location>
        <begin position="170"/>
        <end position="233"/>
    </location>
</feature>
<dbReference type="Pfam" id="PF01609">
    <property type="entry name" value="DDE_Tnp_1"/>
    <property type="match status" value="1"/>
</dbReference>
<keyword evidence="1" id="KW-0175">Coiled coil</keyword>
<dbReference type="PANTHER" id="PTHR33408:SF2">
    <property type="entry name" value="TRANSPOSASE DDE DOMAIN-CONTAINING PROTEIN"/>
    <property type="match status" value="1"/>
</dbReference>
<name>A0AAE8L1M3_9PSED</name>
<dbReference type="InterPro" id="IPR008490">
    <property type="entry name" value="Transposase_InsH_N"/>
</dbReference>
<dbReference type="AlphaFoldDB" id="A0AAE8L1M3"/>
<dbReference type="Proteomes" id="UP000182085">
    <property type="component" value="Chromosome I"/>
</dbReference>
<dbReference type="PANTHER" id="PTHR33408">
    <property type="entry name" value="TRANSPOSASE"/>
    <property type="match status" value="1"/>
</dbReference>
<evidence type="ECO:0000256" key="1">
    <source>
        <dbReference type="SAM" id="Coils"/>
    </source>
</evidence>
<dbReference type="InterPro" id="IPR047629">
    <property type="entry name" value="IS1182_transpos"/>
</dbReference>
<proteinExistence type="predicted"/>
<evidence type="ECO:0000313" key="5">
    <source>
        <dbReference type="Proteomes" id="UP000182085"/>
    </source>
</evidence>
<evidence type="ECO:0000313" key="4">
    <source>
        <dbReference type="EMBL" id="SDV15423.1"/>
    </source>
</evidence>
<dbReference type="EMBL" id="LT629801">
    <property type="protein sequence ID" value="SDV15423.1"/>
    <property type="molecule type" value="Genomic_DNA"/>
</dbReference>
<evidence type="ECO:0000259" key="3">
    <source>
        <dbReference type="Pfam" id="PF05598"/>
    </source>
</evidence>
<reference evidence="4 5" key="1">
    <citation type="submission" date="2016-10" db="EMBL/GenBank/DDBJ databases">
        <authorList>
            <person name="Varghese N."/>
            <person name="Submissions S."/>
        </authorList>
    </citation>
    <scope>NUCLEOTIDE SEQUENCE [LARGE SCALE GENOMIC DNA]</scope>
    <source>
        <strain evidence="4 5">BS2777</strain>
    </source>
</reference>